<comment type="caution">
    <text evidence="2">The sequence shown here is derived from an EMBL/GenBank/DDBJ whole genome shotgun (WGS) entry which is preliminary data.</text>
</comment>
<gene>
    <name evidence="2" type="ORF">GCM10022226_20380</name>
</gene>
<protein>
    <submittedName>
        <fullName evidence="2">Uncharacterized protein</fullName>
    </submittedName>
</protein>
<keyword evidence="3" id="KW-1185">Reference proteome</keyword>
<dbReference type="EMBL" id="BAAAZR010000002">
    <property type="protein sequence ID" value="GAA3800703.1"/>
    <property type="molecule type" value="Genomic_DNA"/>
</dbReference>
<evidence type="ECO:0000313" key="2">
    <source>
        <dbReference type="EMBL" id="GAA3800703.1"/>
    </source>
</evidence>
<evidence type="ECO:0000256" key="1">
    <source>
        <dbReference type="SAM" id="MobiDB-lite"/>
    </source>
</evidence>
<organism evidence="2 3">
    <name type="scientific">Sphaerisporangium flaviroseum</name>
    <dbReference type="NCBI Taxonomy" id="509199"/>
    <lineage>
        <taxon>Bacteria</taxon>
        <taxon>Bacillati</taxon>
        <taxon>Actinomycetota</taxon>
        <taxon>Actinomycetes</taxon>
        <taxon>Streptosporangiales</taxon>
        <taxon>Streptosporangiaceae</taxon>
        <taxon>Sphaerisporangium</taxon>
    </lineage>
</organism>
<reference evidence="3" key="1">
    <citation type="journal article" date="2019" name="Int. J. Syst. Evol. Microbiol.">
        <title>The Global Catalogue of Microorganisms (GCM) 10K type strain sequencing project: providing services to taxonomists for standard genome sequencing and annotation.</title>
        <authorList>
            <consortium name="The Broad Institute Genomics Platform"/>
            <consortium name="The Broad Institute Genome Sequencing Center for Infectious Disease"/>
            <person name="Wu L."/>
            <person name="Ma J."/>
        </authorList>
    </citation>
    <scope>NUCLEOTIDE SEQUENCE [LARGE SCALE GENOMIC DNA]</scope>
    <source>
        <strain evidence="3">JCM 16908</strain>
    </source>
</reference>
<accession>A0ABP7HT22</accession>
<feature type="compositionally biased region" description="Acidic residues" evidence="1">
    <location>
        <begin position="86"/>
        <end position="95"/>
    </location>
</feature>
<sequence>MVVGAGVTGCLVDCSVGRPVGVGAVGDGVRVAVERGRPSGDADGRRLGEGTVLRLEEAVGRGRGLGVAAGVDRPGLRAGKAVTPGDDGDVGDEVGETGPGAEVAGCSGHLRPSIGGPGVTLTSEVNDPEAMITAEARSRVPGRTPAMTSNRLRRAA</sequence>
<name>A0ABP7HT22_9ACTN</name>
<evidence type="ECO:0000313" key="3">
    <source>
        <dbReference type="Proteomes" id="UP001500888"/>
    </source>
</evidence>
<proteinExistence type="predicted"/>
<feature type="region of interest" description="Disordered" evidence="1">
    <location>
        <begin position="75"/>
        <end position="98"/>
    </location>
</feature>
<dbReference type="Proteomes" id="UP001500888">
    <property type="component" value="Unassembled WGS sequence"/>
</dbReference>